<name>A0A3L7IUQ6_9MICO</name>
<organism evidence="6 7">
    <name type="scientific">Mycetocola zhadangensis</name>
    <dbReference type="NCBI Taxonomy" id="1164595"/>
    <lineage>
        <taxon>Bacteria</taxon>
        <taxon>Bacillati</taxon>
        <taxon>Actinomycetota</taxon>
        <taxon>Actinomycetes</taxon>
        <taxon>Micrococcales</taxon>
        <taxon>Microbacteriaceae</taxon>
        <taxon>Mycetocola</taxon>
    </lineage>
</organism>
<keyword evidence="4" id="KW-0804">Transcription</keyword>
<dbReference type="GO" id="GO:0003677">
    <property type="term" value="F:DNA binding"/>
    <property type="evidence" value="ECO:0007669"/>
    <property type="project" value="UniProtKB-KW"/>
</dbReference>
<keyword evidence="3" id="KW-0238">DNA-binding</keyword>
<dbReference type="RefSeq" id="WP_121660584.1">
    <property type="nucleotide sequence ID" value="NZ_BMEK01000004.1"/>
</dbReference>
<evidence type="ECO:0000256" key="3">
    <source>
        <dbReference type="ARBA" id="ARBA00023125"/>
    </source>
</evidence>
<evidence type="ECO:0000256" key="1">
    <source>
        <dbReference type="ARBA" id="ARBA00022898"/>
    </source>
</evidence>
<evidence type="ECO:0000256" key="4">
    <source>
        <dbReference type="ARBA" id="ARBA00023163"/>
    </source>
</evidence>
<dbReference type="InterPro" id="IPR000524">
    <property type="entry name" value="Tscrpt_reg_HTH_GntR"/>
</dbReference>
<comment type="caution">
    <text evidence="6">The sequence shown here is derived from an EMBL/GenBank/DDBJ whole genome shotgun (WGS) entry which is preliminary data.</text>
</comment>
<keyword evidence="7" id="KW-1185">Reference proteome</keyword>
<dbReference type="Pfam" id="PF00392">
    <property type="entry name" value="GntR"/>
    <property type="match status" value="1"/>
</dbReference>
<gene>
    <name evidence="6" type="ORF">D9V28_15335</name>
</gene>
<keyword evidence="1" id="KW-0663">Pyridoxal phosphate</keyword>
<dbReference type="InterPro" id="IPR036390">
    <property type="entry name" value="WH_DNA-bd_sf"/>
</dbReference>
<dbReference type="CDD" id="cd07377">
    <property type="entry name" value="WHTH_GntR"/>
    <property type="match status" value="1"/>
</dbReference>
<dbReference type="EMBL" id="RCWJ01000005">
    <property type="protein sequence ID" value="RLQ81111.1"/>
    <property type="molecule type" value="Genomic_DNA"/>
</dbReference>
<dbReference type="GO" id="GO:0003700">
    <property type="term" value="F:DNA-binding transcription factor activity"/>
    <property type="evidence" value="ECO:0007669"/>
    <property type="project" value="InterPro"/>
</dbReference>
<dbReference type="Proteomes" id="UP000282460">
    <property type="component" value="Unassembled WGS sequence"/>
</dbReference>
<dbReference type="SUPFAM" id="SSF46785">
    <property type="entry name" value="Winged helix' DNA-binding domain"/>
    <property type="match status" value="1"/>
</dbReference>
<sequence>MVAIDLSGAAPPSEQIYQQLRGMILTGRLAPGERLPTVRQLARDLGVAPGTAARAYKQLEAESFVQTRARGGTTVIASPQSLPPDFLIAARSLHDAALRHGISLEDSIATLNGLWGSDQTAKDDTLNA</sequence>
<keyword evidence="2" id="KW-0805">Transcription regulation</keyword>
<dbReference type="PANTHER" id="PTHR46577:SF1">
    <property type="entry name" value="HTH-TYPE TRANSCRIPTIONAL REGULATORY PROTEIN GABR"/>
    <property type="match status" value="1"/>
</dbReference>
<evidence type="ECO:0000256" key="2">
    <source>
        <dbReference type="ARBA" id="ARBA00023015"/>
    </source>
</evidence>
<reference evidence="6 7" key="1">
    <citation type="submission" date="2018-10" db="EMBL/GenBank/DDBJ databases">
        <authorList>
            <person name="Li J."/>
        </authorList>
    </citation>
    <scope>NUCLEOTIDE SEQUENCE [LARGE SCALE GENOMIC DNA]</scope>
    <source>
        <strain evidence="6 7">ZD1-4</strain>
    </source>
</reference>
<feature type="domain" description="HTH gntR-type" evidence="5">
    <location>
        <begin position="10"/>
        <end position="78"/>
    </location>
</feature>
<dbReference type="OrthoDB" id="4307011at2"/>
<evidence type="ECO:0000259" key="5">
    <source>
        <dbReference type="PROSITE" id="PS50949"/>
    </source>
</evidence>
<proteinExistence type="predicted"/>
<dbReference type="SMART" id="SM00345">
    <property type="entry name" value="HTH_GNTR"/>
    <property type="match status" value="1"/>
</dbReference>
<evidence type="ECO:0000313" key="7">
    <source>
        <dbReference type="Proteomes" id="UP000282460"/>
    </source>
</evidence>
<protein>
    <submittedName>
        <fullName evidence="6">GntR family transcriptional regulator</fullName>
    </submittedName>
</protein>
<dbReference type="PROSITE" id="PS50949">
    <property type="entry name" value="HTH_GNTR"/>
    <property type="match status" value="1"/>
</dbReference>
<dbReference type="InterPro" id="IPR036388">
    <property type="entry name" value="WH-like_DNA-bd_sf"/>
</dbReference>
<evidence type="ECO:0000313" key="6">
    <source>
        <dbReference type="EMBL" id="RLQ81111.1"/>
    </source>
</evidence>
<dbReference type="Gene3D" id="1.10.10.10">
    <property type="entry name" value="Winged helix-like DNA-binding domain superfamily/Winged helix DNA-binding domain"/>
    <property type="match status" value="1"/>
</dbReference>
<dbReference type="AlphaFoldDB" id="A0A3L7IUQ6"/>
<accession>A0A3L7IUQ6</accession>
<dbReference type="InterPro" id="IPR051446">
    <property type="entry name" value="HTH_trans_reg/aminotransferase"/>
</dbReference>
<dbReference type="PANTHER" id="PTHR46577">
    <property type="entry name" value="HTH-TYPE TRANSCRIPTIONAL REGULATORY PROTEIN GABR"/>
    <property type="match status" value="1"/>
</dbReference>